<keyword evidence="1 9" id="KW-1003">Cell membrane</keyword>
<dbReference type="RefSeq" id="WP_066891791.1">
    <property type="nucleotide sequence ID" value="NZ_LZDN01000002.1"/>
</dbReference>
<evidence type="ECO:0000313" key="14">
    <source>
        <dbReference type="Proteomes" id="UP000092671"/>
    </source>
</evidence>
<gene>
    <name evidence="13" type="ORF">A9Z60_05575</name>
</gene>
<dbReference type="PANTHER" id="PTHR38685:SF1">
    <property type="entry name" value="CELL DIVISION PROTEIN ZIPA"/>
    <property type="match status" value="1"/>
</dbReference>
<feature type="domain" description="ZipA C-terminal FtsZ-binding" evidence="12">
    <location>
        <begin position="156"/>
        <end position="289"/>
    </location>
</feature>
<dbReference type="SMART" id="SM00771">
    <property type="entry name" value="ZipA_C"/>
    <property type="match status" value="1"/>
</dbReference>
<evidence type="ECO:0000256" key="4">
    <source>
        <dbReference type="ARBA" id="ARBA00022692"/>
    </source>
</evidence>
<dbReference type="Pfam" id="PF04354">
    <property type="entry name" value="ZipA_C"/>
    <property type="match status" value="1"/>
</dbReference>
<dbReference type="InterPro" id="IPR011919">
    <property type="entry name" value="Cell_div_ZipA"/>
</dbReference>
<sequence length="293" mass="32502">MSTFLVIIIVSVILIGLGLIVRSVFTKDFKGDAKILAYKDGLPILPRDERGQSALFINKQNQTANTKSVKSEQPLSDESKADALSSLAMVASQDSNTHDHHSPQDDKAVHVLTDEPIKKERFTEPSGNFTQNSPVLDRHLEQQQAFDQDNDPLLNAQETVTVVITPKNQYSGLSGRAVLDIVRAYGLKYGVMNMYHRYEREDGTGKLWFSMLGVGYDGLVEGFDLNTLTDSHFSGLSLFLSLPHPHALRGFDSMVSVAQMIAKDINADVHDDEGYILDGTYLAKLRAKVADYR</sequence>
<dbReference type="SUPFAM" id="SSF64383">
    <property type="entry name" value="Cell-division protein ZipA, C-terminal domain"/>
    <property type="match status" value="1"/>
</dbReference>
<dbReference type="GO" id="GO:0005886">
    <property type="term" value="C:plasma membrane"/>
    <property type="evidence" value="ECO:0007669"/>
    <property type="project" value="UniProtKB-SubCell"/>
</dbReference>
<comment type="caution">
    <text evidence="13">The sequence shown here is derived from an EMBL/GenBank/DDBJ whole genome shotgun (WGS) entry which is preliminary data.</text>
</comment>
<dbReference type="GO" id="GO:0032153">
    <property type="term" value="C:cell division site"/>
    <property type="evidence" value="ECO:0007669"/>
    <property type="project" value="TreeGrafter"/>
</dbReference>
<dbReference type="Proteomes" id="UP000092671">
    <property type="component" value="Unassembled WGS sequence"/>
</dbReference>
<proteinExistence type="inferred from homology"/>
<keyword evidence="7 8" id="KW-0131">Cell cycle</keyword>
<protein>
    <recommendedName>
        <fullName evidence="8">Cell division protein ZipA</fullName>
    </recommendedName>
</protein>
<dbReference type="AlphaFoldDB" id="A0A1B8PM14"/>
<dbReference type="InterPro" id="IPR007449">
    <property type="entry name" value="ZipA_FtsZ-bd_C"/>
</dbReference>
<feature type="compositionally biased region" description="Polar residues" evidence="10">
    <location>
        <begin position="58"/>
        <end position="76"/>
    </location>
</feature>
<evidence type="ECO:0000256" key="2">
    <source>
        <dbReference type="ARBA" id="ARBA00022519"/>
    </source>
</evidence>
<dbReference type="PANTHER" id="PTHR38685">
    <property type="entry name" value="CELL DIVISION PROTEIN ZIPA"/>
    <property type="match status" value="1"/>
</dbReference>
<comment type="function">
    <text evidence="8">Essential cell division protein that stabilizes the FtsZ protofilaments by cross-linking them and that serves as a cytoplasmic membrane anchor for the Z ring. Also required for the recruitment to the septal ring of downstream cell division proteins.</text>
</comment>
<dbReference type="InterPro" id="IPR036765">
    <property type="entry name" value="ZipA_FtsZ-bd_C_sf"/>
</dbReference>
<evidence type="ECO:0000259" key="12">
    <source>
        <dbReference type="SMART" id="SM00771"/>
    </source>
</evidence>
<keyword evidence="2 9" id="KW-0997">Cell inner membrane</keyword>
<dbReference type="EMBL" id="LZDN01000002">
    <property type="protein sequence ID" value="OBX52028.1"/>
    <property type="molecule type" value="Genomic_DNA"/>
</dbReference>
<comment type="similarity">
    <text evidence="8">Belongs to the ZipA family.</text>
</comment>
<organism evidence="13 14">
    <name type="scientific">Moraxella nonliquefaciens</name>
    <dbReference type="NCBI Taxonomy" id="478"/>
    <lineage>
        <taxon>Bacteria</taxon>
        <taxon>Pseudomonadati</taxon>
        <taxon>Pseudomonadota</taxon>
        <taxon>Gammaproteobacteria</taxon>
        <taxon>Moraxellales</taxon>
        <taxon>Moraxellaceae</taxon>
        <taxon>Moraxella</taxon>
    </lineage>
</organism>
<evidence type="ECO:0000256" key="10">
    <source>
        <dbReference type="SAM" id="MobiDB-lite"/>
    </source>
</evidence>
<keyword evidence="5 11" id="KW-1133">Transmembrane helix</keyword>
<reference evidence="13 14" key="1">
    <citation type="submission" date="2016-06" db="EMBL/GenBank/DDBJ databases">
        <title>Draft genome of Moraxella nonliquefaciens CCUG 60284.</title>
        <authorList>
            <person name="Salva-Serra F."/>
            <person name="Engstrom-Jakobsson H."/>
            <person name="Thorell K."/>
            <person name="Gonzales-Siles L."/>
            <person name="Karlsson R."/>
            <person name="Boulund F."/>
            <person name="Engstrand L."/>
            <person name="Kristiansson E."/>
            <person name="Moore E."/>
        </authorList>
    </citation>
    <scope>NUCLEOTIDE SEQUENCE [LARGE SCALE GENOMIC DNA]</scope>
    <source>
        <strain evidence="13 14">CCUG 60284</strain>
    </source>
</reference>
<evidence type="ECO:0000313" key="13">
    <source>
        <dbReference type="EMBL" id="OBX52028.1"/>
    </source>
</evidence>
<dbReference type="Gene3D" id="3.30.1400.10">
    <property type="entry name" value="ZipA, C-terminal FtsZ-binding domain"/>
    <property type="match status" value="1"/>
</dbReference>
<keyword evidence="4 9" id="KW-0812">Transmembrane</keyword>
<feature type="region of interest" description="Disordered" evidence="10">
    <location>
        <begin position="57"/>
        <end position="77"/>
    </location>
</feature>
<evidence type="ECO:0000256" key="7">
    <source>
        <dbReference type="ARBA" id="ARBA00023306"/>
    </source>
</evidence>
<evidence type="ECO:0000256" key="5">
    <source>
        <dbReference type="ARBA" id="ARBA00022989"/>
    </source>
</evidence>
<evidence type="ECO:0000256" key="8">
    <source>
        <dbReference type="RuleBase" id="RU003612"/>
    </source>
</evidence>
<keyword evidence="3 8" id="KW-0132">Cell division</keyword>
<keyword evidence="6 9" id="KW-0472">Membrane</keyword>
<evidence type="ECO:0000256" key="3">
    <source>
        <dbReference type="ARBA" id="ARBA00022618"/>
    </source>
</evidence>
<feature type="transmembrane region" description="Helical" evidence="11">
    <location>
        <begin position="6"/>
        <end position="25"/>
    </location>
</feature>
<evidence type="ECO:0000256" key="6">
    <source>
        <dbReference type="ARBA" id="ARBA00023136"/>
    </source>
</evidence>
<dbReference type="GO" id="GO:0000917">
    <property type="term" value="P:division septum assembly"/>
    <property type="evidence" value="ECO:0007669"/>
    <property type="project" value="TreeGrafter"/>
</dbReference>
<evidence type="ECO:0000256" key="1">
    <source>
        <dbReference type="ARBA" id="ARBA00022475"/>
    </source>
</evidence>
<evidence type="ECO:0000256" key="11">
    <source>
        <dbReference type="SAM" id="Phobius"/>
    </source>
</evidence>
<comment type="subcellular location">
    <subcellularLocation>
        <location evidence="9">Cell inner membrane</location>
        <topology evidence="9">Single-pass type I membrane protein</topology>
    </subcellularLocation>
</comment>
<evidence type="ECO:0000256" key="9">
    <source>
        <dbReference type="RuleBase" id="RU003613"/>
    </source>
</evidence>
<name>A0A1B8PM14_MORNO</name>
<accession>A0A1B8PM14</accession>